<comment type="caution">
    <text evidence="2">The sequence shown here is derived from an EMBL/GenBank/DDBJ whole genome shotgun (WGS) entry which is preliminary data.</text>
</comment>
<dbReference type="Proteomes" id="UP001251524">
    <property type="component" value="Unassembled WGS sequence"/>
</dbReference>
<name>A0ABU1W9Z8_9GAMM</name>
<reference evidence="2 3" key="1">
    <citation type="submission" date="2023-07" db="EMBL/GenBank/DDBJ databases">
        <title>Sorghum-associated microbial communities from plants grown in Nebraska, USA.</title>
        <authorList>
            <person name="Schachtman D."/>
        </authorList>
    </citation>
    <scope>NUCLEOTIDE SEQUENCE [LARGE SCALE GENOMIC DNA]</scope>
    <source>
        <strain evidence="2 3">BE198</strain>
    </source>
</reference>
<evidence type="ECO:0008006" key="4">
    <source>
        <dbReference type="Google" id="ProtNLM"/>
    </source>
</evidence>
<keyword evidence="3" id="KW-1185">Reference proteome</keyword>
<keyword evidence="1" id="KW-1133">Transmembrane helix</keyword>
<protein>
    <recommendedName>
        <fullName evidence="4">Translocation/assembly module TamB</fullName>
    </recommendedName>
</protein>
<keyword evidence="1" id="KW-0472">Membrane</keyword>
<evidence type="ECO:0000313" key="3">
    <source>
        <dbReference type="Proteomes" id="UP001251524"/>
    </source>
</evidence>
<sequence length="749" mass="82900">MVRIAWIEKSLGPWRDRIPPGARPWLKRGALALLLAYGAYLVLGNLFLNTPLGPWTANRKPEKFQIDWGPGMTWWPGRVTVWDVKMKGQVGRTVWAVQAGKASGRVALLPLLHKEVRVPDVEARDVTGDVEQVKVRRPPPEARAGGWVLNFQRIHSDSIRGGRFAQLSLEGEGSAEVGLYKQLRGGALELTPSWARFAKARLLYGKSELLRDGVLDARFAIARHTRSQAPGIRKLLMTDADLTLDGRTAGLNVVADPAGKIDVSTVPAKGTARVRLGFARGSFKPGSQVRWHMPMTGTDSLGRARAQSLDLQLDVDRDTMRVKAQSPAQQNGSVMLDADLRIRGTDIPLQDFKRLLPRSSGHVVARWQVPSLGWLAKLFADAPWLSLEGAGIVDADVRVVDGKVAAGSRVGVPEVQAVALVMGNRIQGRARAEGRLDVSKDDELLPKLDLVMEDFNIAAERAPGSPYVVGRNLRLNVETLSGLERAQVRRPGGLKHVTETLKARLTFDDAQVPDLRAYNYYLPQAHMRFDGGSGLVSGDLSLDTSGNIGQGRVHVRGNGARMHMAGMALHGNVDIDTRLRSADLVRHDFNLDGSRINFTDISFTEPGGESRSGWWARIELDRARLDWDKPVTVNGTAQVVMKDVGFLLSMFSRQREYPKWIFKLIDSGQARAHGNVQWHDDTLVLDRMVASNQRYEVMAGLRLRNGSRKGSLFANWGVLSMAVEVNNGQRDFHMLHARKWYDSQPALLR</sequence>
<organism evidence="2 3">
    <name type="scientific">Lysobacter niastensis</name>
    <dbReference type="NCBI Taxonomy" id="380629"/>
    <lineage>
        <taxon>Bacteria</taxon>
        <taxon>Pseudomonadati</taxon>
        <taxon>Pseudomonadota</taxon>
        <taxon>Gammaproteobacteria</taxon>
        <taxon>Lysobacterales</taxon>
        <taxon>Lysobacteraceae</taxon>
        <taxon>Lysobacter</taxon>
    </lineage>
</organism>
<dbReference type="RefSeq" id="WP_310060611.1">
    <property type="nucleotide sequence ID" value="NZ_JAVDVY010000001.1"/>
</dbReference>
<dbReference type="EMBL" id="JAVDVY010000001">
    <property type="protein sequence ID" value="MDR7134421.1"/>
    <property type="molecule type" value="Genomic_DNA"/>
</dbReference>
<proteinExistence type="predicted"/>
<gene>
    <name evidence="2" type="ORF">J2X06_001605</name>
</gene>
<evidence type="ECO:0000313" key="2">
    <source>
        <dbReference type="EMBL" id="MDR7134421.1"/>
    </source>
</evidence>
<accession>A0ABU1W9Z8</accession>
<evidence type="ECO:0000256" key="1">
    <source>
        <dbReference type="SAM" id="Phobius"/>
    </source>
</evidence>
<keyword evidence="1" id="KW-0812">Transmembrane</keyword>
<feature type="transmembrane region" description="Helical" evidence="1">
    <location>
        <begin position="30"/>
        <end position="48"/>
    </location>
</feature>